<reference evidence="1" key="1">
    <citation type="submission" date="2014-09" db="EMBL/GenBank/DDBJ databases">
        <authorList>
            <person name="Magalhaes I.L.F."/>
            <person name="Oliveira U."/>
            <person name="Santos F.R."/>
            <person name="Vidigal T.H.D.A."/>
            <person name="Brescovit A.D."/>
            <person name="Santos A.J."/>
        </authorList>
    </citation>
    <scope>NUCLEOTIDE SEQUENCE</scope>
    <source>
        <tissue evidence="1">Shoot tissue taken approximately 20 cm above the soil surface</tissue>
    </source>
</reference>
<sequence>MVICLVAPAFLSHGHGLCLELRLLSIFRRTPKRFACIFFICEYDIEIINWFQLLEYPSKRKGW</sequence>
<protein>
    <submittedName>
        <fullName evidence="1">Uncharacterized protein</fullName>
    </submittedName>
</protein>
<dbReference type="EMBL" id="GBRH01279914">
    <property type="protein sequence ID" value="JAD17981.1"/>
    <property type="molecule type" value="Transcribed_RNA"/>
</dbReference>
<organism evidence="1">
    <name type="scientific">Arundo donax</name>
    <name type="common">Giant reed</name>
    <name type="synonym">Donax arundinaceus</name>
    <dbReference type="NCBI Taxonomy" id="35708"/>
    <lineage>
        <taxon>Eukaryota</taxon>
        <taxon>Viridiplantae</taxon>
        <taxon>Streptophyta</taxon>
        <taxon>Embryophyta</taxon>
        <taxon>Tracheophyta</taxon>
        <taxon>Spermatophyta</taxon>
        <taxon>Magnoliopsida</taxon>
        <taxon>Liliopsida</taxon>
        <taxon>Poales</taxon>
        <taxon>Poaceae</taxon>
        <taxon>PACMAD clade</taxon>
        <taxon>Arundinoideae</taxon>
        <taxon>Arundineae</taxon>
        <taxon>Arundo</taxon>
    </lineage>
</organism>
<evidence type="ECO:0000313" key="1">
    <source>
        <dbReference type="EMBL" id="JAD17981.1"/>
    </source>
</evidence>
<name>A0A0A9U735_ARUDO</name>
<dbReference type="AlphaFoldDB" id="A0A0A9U735"/>
<accession>A0A0A9U735</accession>
<reference evidence="1" key="2">
    <citation type="journal article" date="2015" name="Data Brief">
        <title>Shoot transcriptome of the giant reed, Arundo donax.</title>
        <authorList>
            <person name="Barrero R.A."/>
            <person name="Guerrero F.D."/>
            <person name="Moolhuijzen P."/>
            <person name="Goolsby J.A."/>
            <person name="Tidwell J."/>
            <person name="Bellgard S.E."/>
            <person name="Bellgard M.I."/>
        </authorList>
    </citation>
    <scope>NUCLEOTIDE SEQUENCE</scope>
    <source>
        <tissue evidence="1">Shoot tissue taken approximately 20 cm above the soil surface</tissue>
    </source>
</reference>
<proteinExistence type="predicted"/>